<protein>
    <submittedName>
        <fullName evidence="1">DUF4259 domain-containing protein</fullName>
    </submittedName>
</protein>
<dbReference type="Proteomes" id="UP001611415">
    <property type="component" value="Unassembled WGS sequence"/>
</dbReference>
<sequence length="135" mass="14789">MGAWGEGPFDNDGSHDALAGLRNADQTAAEAHIREICDGVLGEEYVEVYEAQAAIGIAALLTHLIDQGGDPEIARLATEIAVIPTSELRESIANCVRRIQNPADNEWFDLWDETSDGFGETMVRSLDRYRDALSR</sequence>
<comment type="caution">
    <text evidence="1">The sequence shown here is derived from an EMBL/GenBank/DDBJ whole genome shotgun (WGS) entry which is preliminary data.</text>
</comment>
<name>A0ABW7X375_9NOCA</name>
<accession>A0ABW7X375</accession>
<dbReference type="EMBL" id="JBIRYO010000012">
    <property type="protein sequence ID" value="MFI2475564.1"/>
    <property type="molecule type" value="Genomic_DNA"/>
</dbReference>
<evidence type="ECO:0000313" key="1">
    <source>
        <dbReference type="EMBL" id="MFI2475564.1"/>
    </source>
</evidence>
<reference evidence="1 2" key="1">
    <citation type="submission" date="2024-10" db="EMBL/GenBank/DDBJ databases">
        <title>The Natural Products Discovery Center: Release of the First 8490 Sequenced Strains for Exploring Actinobacteria Biosynthetic Diversity.</title>
        <authorList>
            <person name="Kalkreuter E."/>
            <person name="Kautsar S.A."/>
            <person name="Yang D."/>
            <person name="Bader C.D."/>
            <person name="Teijaro C.N."/>
            <person name="Fluegel L."/>
            <person name="Davis C.M."/>
            <person name="Simpson J.R."/>
            <person name="Lauterbach L."/>
            <person name="Steele A.D."/>
            <person name="Gui C."/>
            <person name="Meng S."/>
            <person name="Li G."/>
            <person name="Viehrig K."/>
            <person name="Ye F."/>
            <person name="Su P."/>
            <person name="Kiefer A.F."/>
            <person name="Nichols A."/>
            <person name="Cepeda A.J."/>
            <person name="Yan W."/>
            <person name="Fan B."/>
            <person name="Jiang Y."/>
            <person name="Adhikari A."/>
            <person name="Zheng C.-J."/>
            <person name="Schuster L."/>
            <person name="Cowan T.M."/>
            <person name="Smanski M.J."/>
            <person name="Chevrette M.G."/>
            <person name="De Carvalho L.P.S."/>
            <person name="Shen B."/>
        </authorList>
    </citation>
    <scope>NUCLEOTIDE SEQUENCE [LARGE SCALE GENOMIC DNA]</scope>
    <source>
        <strain evidence="1 2">NPDC019275</strain>
    </source>
</reference>
<proteinExistence type="predicted"/>
<dbReference type="RefSeq" id="WP_357400252.1">
    <property type="nucleotide sequence ID" value="NZ_JBEYCD010000001.1"/>
</dbReference>
<dbReference type="InterPro" id="IPR025355">
    <property type="entry name" value="DUF4259"/>
</dbReference>
<dbReference type="Pfam" id="PF14078">
    <property type="entry name" value="DUF4259"/>
    <property type="match status" value="1"/>
</dbReference>
<gene>
    <name evidence="1" type="ORF">ACH49W_19505</name>
</gene>
<keyword evidence="2" id="KW-1185">Reference proteome</keyword>
<evidence type="ECO:0000313" key="2">
    <source>
        <dbReference type="Proteomes" id="UP001611415"/>
    </source>
</evidence>
<organism evidence="1 2">
    <name type="scientific">Nocardia xishanensis</name>
    <dbReference type="NCBI Taxonomy" id="238964"/>
    <lineage>
        <taxon>Bacteria</taxon>
        <taxon>Bacillati</taxon>
        <taxon>Actinomycetota</taxon>
        <taxon>Actinomycetes</taxon>
        <taxon>Mycobacteriales</taxon>
        <taxon>Nocardiaceae</taxon>
        <taxon>Nocardia</taxon>
    </lineage>
</organism>